<dbReference type="InterPro" id="IPR000859">
    <property type="entry name" value="CUB_dom"/>
</dbReference>
<dbReference type="AlphaFoldDB" id="A0A8B6G0K0"/>
<keyword evidence="2" id="KW-1015">Disulfide bond</keyword>
<dbReference type="PANTHER" id="PTHR24251:SF37">
    <property type="entry name" value="CUB DOMAIN-CONTAINING PROTEIN"/>
    <property type="match status" value="1"/>
</dbReference>
<feature type="domain" description="CUB" evidence="4">
    <location>
        <begin position="449"/>
        <end position="560"/>
    </location>
</feature>
<proteinExistence type="predicted"/>
<dbReference type="PROSITE" id="PS01180">
    <property type="entry name" value="CUB"/>
    <property type="match status" value="3"/>
</dbReference>
<dbReference type="InterPro" id="IPR035914">
    <property type="entry name" value="Sperma_CUB_dom_sf"/>
</dbReference>
<dbReference type="Gene3D" id="2.60.120.290">
    <property type="entry name" value="Spermadhesin, CUB domain"/>
    <property type="match status" value="3"/>
</dbReference>
<protein>
    <submittedName>
        <fullName evidence="5">Cubilin</fullName>
    </submittedName>
</protein>
<evidence type="ECO:0000313" key="6">
    <source>
        <dbReference type="Proteomes" id="UP000596742"/>
    </source>
</evidence>
<dbReference type="EMBL" id="UYJE01007682">
    <property type="protein sequence ID" value="VDI57027.1"/>
    <property type="molecule type" value="Genomic_DNA"/>
</dbReference>
<reference evidence="5" key="1">
    <citation type="submission" date="2018-11" db="EMBL/GenBank/DDBJ databases">
        <authorList>
            <person name="Alioto T."/>
            <person name="Alioto T."/>
        </authorList>
    </citation>
    <scope>NUCLEOTIDE SEQUENCE</scope>
</reference>
<dbReference type="Pfam" id="PF00431">
    <property type="entry name" value="CUB"/>
    <property type="match status" value="3"/>
</dbReference>
<evidence type="ECO:0000313" key="5">
    <source>
        <dbReference type="EMBL" id="VDI57027.1"/>
    </source>
</evidence>
<evidence type="ECO:0000259" key="4">
    <source>
        <dbReference type="PROSITE" id="PS01180"/>
    </source>
</evidence>
<evidence type="ECO:0000256" key="1">
    <source>
        <dbReference type="ARBA" id="ARBA00022737"/>
    </source>
</evidence>
<keyword evidence="6" id="KW-1185">Reference proteome</keyword>
<evidence type="ECO:0000256" key="2">
    <source>
        <dbReference type="ARBA" id="ARBA00023157"/>
    </source>
</evidence>
<accession>A0A8B6G0K0</accession>
<sequence length="674" mass="75001">MSNPLVGWQQLLLADLTKYGDERVLHLQKENLIEISKRCRNPFWKDVLLCFSIAKPNTENSVSDILSLDILNFSSLDDFPYYIQWKQGVIFLMLACERTLVEGLTCLNCDSVMNPLFCDHTIECMSGSICSIEKFESSGNILYKLGCLSRTRCPRTRSLGHTDIEQCIECCTSDGCNKDGCGITNHLQTGPLCFNCDGIADPTQCHQARVCEADEMCYIQEIMRFNQRFFKTSCENMHVCQALSGFVPAVGRKKRAAFKQKRSTLCSKCCQSDLCNDYCTTATSTTPVTTTTIFHVPCGGIFSSPAGSFSSPNHPGSYMFISFTSDHSQVDTGFAATYSIVEANTCGIFTEMSGNFSSPYYPGLYPNNKECKYIIDVPDGYVVVLHLYDIETESCCDHVSLGNYQYNKGSAGNQTIESTNSSMLVIFSSDSSNVDHGFFATYTTHSRGCGGNFSSMSGSFSSPWFPDPYPNLSNCKYYIDVPVGYRINLTVVVFRTESSLDYLEVYDGPTTSNNHALAKFSGTYENNTVYLTSTQNVMLLHFTSDVSVVYYGFRVSFKAFNDSGSRVLTSSTGSFSSPNYPHPYTDYLYCTYLIRVQSGQRINLSFSSIITEDKYDYIQVFDGSRVSDRRLLNFSGSINNASIIQSTGNVILVLFTTDGSNTERGFTATYTSHS</sequence>
<comment type="caution">
    <text evidence="5">The sequence shown here is derived from an EMBL/GenBank/DDBJ whole genome shotgun (WGS) entry which is preliminary data.</text>
</comment>
<dbReference type="SMART" id="SM00042">
    <property type="entry name" value="CUB"/>
    <property type="match status" value="3"/>
</dbReference>
<feature type="domain" description="CUB" evidence="4">
    <location>
        <begin position="563"/>
        <end position="673"/>
    </location>
</feature>
<dbReference type="PANTHER" id="PTHR24251">
    <property type="entry name" value="OVOCHYMASE-RELATED"/>
    <property type="match status" value="1"/>
</dbReference>
<dbReference type="Proteomes" id="UP000596742">
    <property type="component" value="Unassembled WGS sequence"/>
</dbReference>
<dbReference type="OrthoDB" id="6039063at2759"/>
<gene>
    <name evidence="5" type="ORF">MGAL_10B041958</name>
</gene>
<keyword evidence="1" id="KW-0677">Repeat</keyword>
<dbReference type="SUPFAM" id="SSF49854">
    <property type="entry name" value="Spermadhesin, CUB domain"/>
    <property type="match status" value="3"/>
</dbReference>
<dbReference type="CDD" id="cd00041">
    <property type="entry name" value="CUB"/>
    <property type="match status" value="3"/>
</dbReference>
<dbReference type="FunFam" id="2.60.120.290:FF:000005">
    <property type="entry name" value="Procollagen C-endopeptidase enhancer 1"/>
    <property type="match status" value="2"/>
</dbReference>
<name>A0A8B6G0K0_MYTGA</name>
<comment type="caution">
    <text evidence="3">Lacks conserved residue(s) required for the propagation of feature annotation.</text>
</comment>
<evidence type="ECO:0000256" key="3">
    <source>
        <dbReference type="PROSITE-ProRule" id="PRU00059"/>
    </source>
</evidence>
<dbReference type="SUPFAM" id="SSF57302">
    <property type="entry name" value="Snake toxin-like"/>
    <property type="match status" value="1"/>
</dbReference>
<organism evidence="5 6">
    <name type="scientific">Mytilus galloprovincialis</name>
    <name type="common">Mediterranean mussel</name>
    <dbReference type="NCBI Taxonomy" id="29158"/>
    <lineage>
        <taxon>Eukaryota</taxon>
        <taxon>Metazoa</taxon>
        <taxon>Spiralia</taxon>
        <taxon>Lophotrochozoa</taxon>
        <taxon>Mollusca</taxon>
        <taxon>Bivalvia</taxon>
        <taxon>Autobranchia</taxon>
        <taxon>Pteriomorphia</taxon>
        <taxon>Mytilida</taxon>
        <taxon>Mytiloidea</taxon>
        <taxon>Mytilidae</taxon>
        <taxon>Mytilinae</taxon>
        <taxon>Mytilus</taxon>
    </lineage>
</organism>
<feature type="domain" description="CUB" evidence="4">
    <location>
        <begin position="345"/>
        <end position="445"/>
    </location>
</feature>
<dbReference type="InterPro" id="IPR045860">
    <property type="entry name" value="Snake_toxin-like_sf"/>
</dbReference>